<organism evidence="4 5">
    <name type="scientific">Microdochium bolleyi</name>
    <dbReference type="NCBI Taxonomy" id="196109"/>
    <lineage>
        <taxon>Eukaryota</taxon>
        <taxon>Fungi</taxon>
        <taxon>Dikarya</taxon>
        <taxon>Ascomycota</taxon>
        <taxon>Pezizomycotina</taxon>
        <taxon>Sordariomycetes</taxon>
        <taxon>Xylariomycetidae</taxon>
        <taxon>Xylariales</taxon>
        <taxon>Microdochiaceae</taxon>
        <taxon>Microdochium</taxon>
    </lineage>
</organism>
<keyword evidence="5" id="KW-1185">Reference proteome</keyword>
<evidence type="ECO:0000256" key="1">
    <source>
        <dbReference type="ARBA" id="ARBA00023242"/>
    </source>
</evidence>
<accession>A0A136JH42</accession>
<keyword evidence="1" id="KW-0539">Nucleus</keyword>
<dbReference type="Pfam" id="PF00172">
    <property type="entry name" value="Zn_clus"/>
    <property type="match status" value="1"/>
</dbReference>
<dbReference type="OrthoDB" id="2943660at2759"/>
<reference evidence="5" key="1">
    <citation type="submission" date="2016-02" db="EMBL/GenBank/DDBJ databases">
        <title>Draft genome sequence of Microdochium bolleyi, a fungal endophyte of beachgrass.</title>
        <authorList>
            <consortium name="DOE Joint Genome Institute"/>
            <person name="David A.S."/>
            <person name="May G."/>
            <person name="Haridas S."/>
            <person name="Lim J."/>
            <person name="Wang M."/>
            <person name="Labutti K."/>
            <person name="Lipzen A."/>
            <person name="Barry K."/>
            <person name="Grigoriev I.V."/>
        </authorList>
    </citation>
    <scope>NUCLEOTIDE SEQUENCE [LARGE SCALE GENOMIC DNA]</scope>
    <source>
        <strain evidence="5">J235TASD1</strain>
    </source>
</reference>
<dbReference type="InterPro" id="IPR036864">
    <property type="entry name" value="Zn2-C6_fun-type_DNA-bd_sf"/>
</dbReference>
<evidence type="ECO:0000313" key="5">
    <source>
        <dbReference type="Proteomes" id="UP000070501"/>
    </source>
</evidence>
<dbReference type="AlphaFoldDB" id="A0A136JH42"/>
<sequence length="113" mass="12301">MVTRRKKCRCTGNRPACAQCQRLGTEYTYVDEPPRPHAAHRSVSLDEHRVLEDDLGPAAAPVQPGPCSEQPPAVDRAVNDTPRSLGHAHGADLLARVSNIEAKLEQLSSGLQR</sequence>
<evidence type="ECO:0000259" key="3">
    <source>
        <dbReference type="Pfam" id="PF00172"/>
    </source>
</evidence>
<dbReference type="InterPro" id="IPR001138">
    <property type="entry name" value="Zn2Cys6_DnaBD"/>
</dbReference>
<evidence type="ECO:0000313" key="4">
    <source>
        <dbReference type="EMBL" id="KXJ96480.1"/>
    </source>
</evidence>
<dbReference type="Proteomes" id="UP000070501">
    <property type="component" value="Unassembled WGS sequence"/>
</dbReference>
<feature type="domain" description="Zn(2)-C6 fungal-type" evidence="3">
    <location>
        <begin position="4"/>
        <end position="28"/>
    </location>
</feature>
<dbReference type="EMBL" id="KQ964245">
    <property type="protein sequence ID" value="KXJ96480.1"/>
    <property type="molecule type" value="Genomic_DNA"/>
</dbReference>
<feature type="region of interest" description="Disordered" evidence="2">
    <location>
        <begin position="56"/>
        <end position="86"/>
    </location>
</feature>
<proteinExistence type="predicted"/>
<dbReference type="CDD" id="cd00067">
    <property type="entry name" value="GAL4"/>
    <property type="match status" value="1"/>
</dbReference>
<evidence type="ECO:0000256" key="2">
    <source>
        <dbReference type="SAM" id="MobiDB-lite"/>
    </source>
</evidence>
<dbReference type="InParanoid" id="A0A136JH42"/>
<dbReference type="Gene3D" id="4.10.240.10">
    <property type="entry name" value="Zn(2)-C6 fungal-type DNA-binding domain"/>
    <property type="match status" value="1"/>
</dbReference>
<dbReference type="GO" id="GO:0008270">
    <property type="term" value="F:zinc ion binding"/>
    <property type="evidence" value="ECO:0007669"/>
    <property type="project" value="InterPro"/>
</dbReference>
<dbReference type="GO" id="GO:0000981">
    <property type="term" value="F:DNA-binding transcription factor activity, RNA polymerase II-specific"/>
    <property type="evidence" value="ECO:0007669"/>
    <property type="project" value="InterPro"/>
</dbReference>
<gene>
    <name evidence="4" type="ORF">Micbo1qcDRAFT_155042</name>
</gene>
<name>A0A136JH42_9PEZI</name>
<protein>
    <recommendedName>
        <fullName evidence="3">Zn(2)-C6 fungal-type domain-containing protein</fullName>
    </recommendedName>
</protein>
<dbReference type="SUPFAM" id="SSF57701">
    <property type="entry name" value="Zn2/Cys6 DNA-binding domain"/>
    <property type="match status" value="1"/>
</dbReference>